<dbReference type="InterPro" id="IPR001789">
    <property type="entry name" value="Sig_transdc_resp-reg_receiver"/>
</dbReference>
<feature type="domain" description="Response regulatory" evidence="2">
    <location>
        <begin position="11"/>
        <end position="139"/>
    </location>
</feature>
<dbReference type="SMART" id="SM00448">
    <property type="entry name" value="REC"/>
    <property type="match status" value="1"/>
</dbReference>
<dbReference type="PROSITE" id="PS50110">
    <property type="entry name" value="RESPONSE_REGULATORY"/>
    <property type="match status" value="1"/>
</dbReference>
<dbReference type="Gene3D" id="3.40.50.2300">
    <property type="match status" value="1"/>
</dbReference>
<dbReference type="Pfam" id="PF00072">
    <property type="entry name" value="Response_reg"/>
    <property type="match status" value="1"/>
</dbReference>
<gene>
    <name evidence="3" type="ORF">K4G66_08380</name>
</gene>
<dbReference type="EMBL" id="CP120682">
    <property type="protein sequence ID" value="WKN38718.1"/>
    <property type="molecule type" value="Genomic_DNA"/>
</dbReference>
<dbReference type="PANTHER" id="PTHR44520">
    <property type="entry name" value="RESPONSE REGULATOR RCP1-RELATED"/>
    <property type="match status" value="1"/>
</dbReference>
<dbReference type="AlphaFoldDB" id="A0AA49GSG1"/>
<proteinExistence type="predicted"/>
<name>A0AA49GSG1_9BACT</name>
<reference evidence="3" key="2">
    <citation type="journal article" date="2024" name="Antonie Van Leeuwenhoek">
        <title>Roseihalotalea indica gen. nov., sp. nov., a halophilic Bacteroidetes from mesopelagic Southwest Indian Ocean with higher carbohydrate metabolic potential.</title>
        <authorList>
            <person name="Chen B."/>
            <person name="Zhang M."/>
            <person name="Lin D."/>
            <person name="Ye J."/>
            <person name="Tang K."/>
        </authorList>
    </citation>
    <scope>NUCLEOTIDE SEQUENCE</scope>
    <source>
        <strain evidence="3">TK19036</strain>
    </source>
</reference>
<sequence>METMPDDTKIEIVFIEDSPEDADLAMRSFKKHNIANEIKLLDDGQLALDYLFGEGKFAEQGRAATPRLVLLDLKLPKVSGLEILEKMKLDSELKRVPVVILTSSNEDLDIERAYALGANSYIVKPVNFSKFAGAIQQLGVYWLVLNKSPKP</sequence>
<evidence type="ECO:0000259" key="2">
    <source>
        <dbReference type="PROSITE" id="PS50110"/>
    </source>
</evidence>
<dbReference type="SUPFAM" id="SSF52172">
    <property type="entry name" value="CheY-like"/>
    <property type="match status" value="1"/>
</dbReference>
<keyword evidence="1" id="KW-0597">Phosphoprotein</keyword>
<evidence type="ECO:0000256" key="1">
    <source>
        <dbReference type="PROSITE-ProRule" id="PRU00169"/>
    </source>
</evidence>
<dbReference type="InterPro" id="IPR011006">
    <property type="entry name" value="CheY-like_superfamily"/>
</dbReference>
<reference evidence="3" key="1">
    <citation type="journal article" date="2023" name="Comput. Struct. Biotechnol. J.">
        <title>Discovery of a novel marine Bacteroidetes with a rich repertoire of carbohydrate-active enzymes.</title>
        <authorList>
            <person name="Chen B."/>
            <person name="Liu G."/>
            <person name="Chen Q."/>
            <person name="Wang H."/>
            <person name="Liu L."/>
            <person name="Tang K."/>
        </authorList>
    </citation>
    <scope>NUCLEOTIDE SEQUENCE</scope>
    <source>
        <strain evidence="3">TK19036</strain>
    </source>
</reference>
<dbReference type="PANTHER" id="PTHR44520:SF1">
    <property type="entry name" value="TWO-COMPONENT SYSTEM REGULATORY PROTEIN"/>
    <property type="match status" value="1"/>
</dbReference>
<dbReference type="GO" id="GO:0000160">
    <property type="term" value="P:phosphorelay signal transduction system"/>
    <property type="evidence" value="ECO:0007669"/>
    <property type="project" value="InterPro"/>
</dbReference>
<feature type="modified residue" description="4-aspartylphosphate" evidence="1">
    <location>
        <position position="72"/>
    </location>
</feature>
<dbReference type="CDD" id="cd17557">
    <property type="entry name" value="REC_Rcp-like"/>
    <property type="match status" value="1"/>
</dbReference>
<protein>
    <submittedName>
        <fullName evidence="3">Response regulator</fullName>
    </submittedName>
</protein>
<dbReference type="InterPro" id="IPR052893">
    <property type="entry name" value="TCS_response_regulator"/>
</dbReference>
<organism evidence="3">
    <name type="scientific">Roseihalotalea indica</name>
    <dbReference type="NCBI Taxonomy" id="2867963"/>
    <lineage>
        <taxon>Bacteria</taxon>
        <taxon>Pseudomonadati</taxon>
        <taxon>Bacteroidota</taxon>
        <taxon>Cytophagia</taxon>
        <taxon>Cytophagales</taxon>
        <taxon>Catalimonadaceae</taxon>
        <taxon>Roseihalotalea</taxon>
    </lineage>
</organism>
<evidence type="ECO:0000313" key="3">
    <source>
        <dbReference type="EMBL" id="WKN38718.1"/>
    </source>
</evidence>
<accession>A0AA49GSG1</accession>